<evidence type="ECO:0000256" key="1">
    <source>
        <dbReference type="SAM" id="MobiDB-lite"/>
    </source>
</evidence>
<dbReference type="AlphaFoldDB" id="A0A5N5CYR8"/>
<evidence type="ECO:0008006" key="4">
    <source>
        <dbReference type="Google" id="ProtNLM"/>
    </source>
</evidence>
<feature type="region of interest" description="Disordered" evidence="1">
    <location>
        <begin position="1"/>
        <end position="77"/>
    </location>
</feature>
<feature type="compositionally biased region" description="Acidic residues" evidence="1">
    <location>
        <begin position="56"/>
        <end position="65"/>
    </location>
</feature>
<evidence type="ECO:0000313" key="3">
    <source>
        <dbReference type="Proteomes" id="UP000325902"/>
    </source>
</evidence>
<reference evidence="2 3" key="1">
    <citation type="journal article" date="2019" name="Sci. Rep.">
        <title>A multi-omics analysis of the grapevine pathogen Lasiodiplodia theobromae reveals that temperature affects the expression of virulence- and pathogenicity-related genes.</title>
        <authorList>
            <person name="Felix C."/>
            <person name="Meneses R."/>
            <person name="Goncalves M.F.M."/>
            <person name="Tilleman L."/>
            <person name="Duarte A.S."/>
            <person name="Jorrin-Novo J.V."/>
            <person name="Van de Peer Y."/>
            <person name="Deforce D."/>
            <person name="Van Nieuwerburgh F."/>
            <person name="Esteves A.C."/>
            <person name="Alves A."/>
        </authorList>
    </citation>
    <scope>NUCLEOTIDE SEQUENCE [LARGE SCALE GENOMIC DNA]</scope>
    <source>
        <strain evidence="2 3">LA-SOL3</strain>
    </source>
</reference>
<dbReference type="Proteomes" id="UP000325902">
    <property type="component" value="Unassembled WGS sequence"/>
</dbReference>
<dbReference type="EMBL" id="VCHE01000132">
    <property type="protein sequence ID" value="KAB2570519.1"/>
    <property type="molecule type" value="Genomic_DNA"/>
</dbReference>
<name>A0A5N5CYR8_9PEZI</name>
<feature type="compositionally biased region" description="Polar residues" evidence="1">
    <location>
        <begin position="35"/>
        <end position="50"/>
    </location>
</feature>
<gene>
    <name evidence="2" type="ORF">DBV05_g10808</name>
</gene>
<accession>A0A5N5CYR8</accession>
<keyword evidence="3" id="KW-1185">Reference proteome</keyword>
<protein>
    <recommendedName>
        <fullName evidence="4">DUF262 domain-containing protein</fullName>
    </recommendedName>
</protein>
<feature type="compositionally biased region" description="Basic and acidic residues" evidence="1">
    <location>
        <begin position="10"/>
        <end position="19"/>
    </location>
</feature>
<evidence type="ECO:0000313" key="2">
    <source>
        <dbReference type="EMBL" id="KAB2570519.1"/>
    </source>
</evidence>
<sequence>MSPPLGATEGHGEATDREPGAVAEFALQRERIVANSRSSDYLDDTTNQPQRIKDESDSEDDEGSEENGLRVFYPRPSLPVPSVEHRSLQNLMGKNSVCTHINTADIMATEMLEQEVIDLNPEYQRDVVWAQERMIGLIDSIIGEWAPLAFH</sequence>
<proteinExistence type="predicted"/>
<organism evidence="2 3">
    <name type="scientific">Lasiodiplodia theobromae</name>
    <dbReference type="NCBI Taxonomy" id="45133"/>
    <lineage>
        <taxon>Eukaryota</taxon>
        <taxon>Fungi</taxon>
        <taxon>Dikarya</taxon>
        <taxon>Ascomycota</taxon>
        <taxon>Pezizomycotina</taxon>
        <taxon>Dothideomycetes</taxon>
        <taxon>Dothideomycetes incertae sedis</taxon>
        <taxon>Botryosphaeriales</taxon>
        <taxon>Botryosphaeriaceae</taxon>
        <taxon>Lasiodiplodia</taxon>
    </lineage>
</organism>
<comment type="caution">
    <text evidence="2">The sequence shown here is derived from an EMBL/GenBank/DDBJ whole genome shotgun (WGS) entry which is preliminary data.</text>
</comment>
<dbReference type="OrthoDB" id="5419821at2759"/>